<sequence length="167" mass="18283">MVLFFPAIMSEHCSSFLQRDSPPGGLVALGPSFSRAVRHKDIKQCTLRRRRGSLSLPEDTVSIPGALVHRLSPILLKYWGSAGTWPHSGWTRINSVGTVPASLVTYASILALKPDLFINAGTAGGFKVKGACIFDVFLGPDKYRLGRRKSFSTPNLVKELNIKVIVY</sequence>
<dbReference type="SUPFAM" id="SSF53167">
    <property type="entry name" value="Purine and uridine phosphorylases"/>
    <property type="match status" value="1"/>
</dbReference>
<evidence type="ECO:0000313" key="2">
    <source>
        <dbReference type="Proteomes" id="UP000245207"/>
    </source>
</evidence>
<evidence type="ECO:0000313" key="1">
    <source>
        <dbReference type="EMBL" id="PWA34525.1"/>
    </source>
</evidence>
<dbReference type="AlphaFoldDB" id="A0A2U1KCN7"/>
<gene>
    <name evidence="1" type="ORF">CTI12_AA618230</name>
</gene>
<dbReference type="STRING" id="35608.A0A2U1KCN7"/>
<protein>
    <submittedName>
        <fullName evidence="1">Nucleoside phosphorylase</fullName>
    </submittedName>
</protein>
<dbReference type="GO" id="GO:0019509">
    <property type="term" value="P:L-methionine salvage from methylthioadenosine"/>
    <property type="evidence" value="ECO:0007669"/>
    <property type="project" value="InterPro"/>
</dbReference>
<dbReference type="EMBL" id="PKPP01022340">
    <property type="protein sequence ID" value="PWA34525.1"/>
    <property type="molecule type" value="Genomic_DNA"/>
</dbReference>
<keyword evidence="2" id="KW-1185">Reference proteome</keyword>
<reference evidence="1 2" key="1">
    <citation type="journal article" date="2018" name="Mol. Plant">
        <title>The genome of Artemisia annua provides insight into the evolution of Asteraceae family and artemisinin biosynthesis.</title>
        <authorList>
            <person name="Shen Q."/>
            <person name="Zhang L."/>
            <person name="Liao Z."/>
            <person name="Wang S."/>
            <person name="Yan T."/>
            <person name="Shi P."/>
            <person name="Liu M."/>
            <person name="Fu X."/>
            <person name="Pan Q."/>
            <person name="Wang Y."/>
            <person name="Lv Z."/>
            <person name="Lu X."/>
            <person name="Zhang F."/>
            <person name="Jiang W."/>
            <person name="Ma Y."/>
            <person name="Chen M."/>
            <person name="Hao X."/>
            <person name="Li L."/>
            <person name="Tang Y."/>
            <person name="Lv G."/>
            <person name="Zhou Y."/>
            <person name="Sun X."/>
            <person name="Brodelius P.E."/>
            <person name="Rose J.K.C."/>
            <person name="Tang K."/>
        </authorList>
    </citation>
    <scope>NUCLEOTIDE SEQUENCE [LARGE SCALE GENOMIC DNA]</scope>
    <source>
        <strain evidence="2">cv. Huhao1</strain>
        <tissue evidence="1">Leaf</tissue>
    </source>
</reference>
<proteinExistence type="predicted"/>
<dbReference type="InterPro" id="IPR035994">
    <property type="entry name" value="Nucleoside_phosphorylase_sf"/>
</dbReference>
<dbReference type="Proteomes" id="UP000245207">
    <property type="component" value="Unassembled WGS sequence"/>
</dbReference>
<dbReference type="PANTHER" id="PTHR46994">
    <property type="entry name" value="5'-METHYLTHIOADENOSINE/S-ADENOSYLHOMOCYSTEINE NUCLEOSIDASE 1"/>
    <property type="match status" value="1"/>
</dbReference>
<organism evidence="1 2">
    <name type="scientific">Artemisia annua</name>
    <name type="common">Sweet wormwood</name>
    <dbReference type="NCBI Taxonomy" id="35608"/>
    <lineage>
        <taxon>Eukaryota</taxon>
        <taxon>Viridiplantae</taxon>
        <taxon>Streptophyta</taxon>
        <taxon>Embryophyta</taxon>
        <taxon>Tracheophyta</taxon>
        <taxon>Spermatophyta</taxon>
        <taxon>Magnoliopsida</taxon>
        <taxon>eudicotyledons</taxon>
        <taxon>Gunneridae</taxon>
        <taxon>Pentapetalae</taxon>
        <taxon>asterids</taxon>
        <taxon>campanulids</taxon>
        <taxon>Asterales</taxon>
        <taxon>Asteraceae</taxon>
        <taxon>Asteroideae</taxon>
        <taxon>Anthemideae</taxon>
        <taxon>Artemisiinae</taxon>
        <taxon>Artemisia</taxon>
    </lineage>
</organism>
<dbReference type="GO" id="GO:0009116">
    <property type="term" value="P:nucleoside metabolic process"/>
    <property type="evidence" value="ECO:0007669"/>
    <property type="project" value="InterPro"/>
</dbReference>
<accession>A0A2U1KCN7</accession>
<dbReference type="PANTHER" id="PTHR46994:SF3">
    <property type="entry name" value="NUCLEOSIDE PHOSPHORYLASE-RELATED"/>
    <property type="match status" value="1"/>
</dbReference>
<dbReference type="Gene3D" id="3.40.50.1580">
    <property type="entry name" value="Nucleoside phosphorylase domain"/>
    <property type="match status" value="1"/>
</dbReference>
<name>A0A2U1KCN7_ARTAN</name>
<dbReference type="InterPro" id="IPR044580">
    <property type="entry name" value="MTAN"/>
</dbReference>
<comment type="caution">
    <text evidence="1">The sequence shown here is derived from an EMBL/GenBank/DDBJ whole genome shotgun (WGS) entry which is preliminary data.</text>
</comment>
<dbReference type="GO" id="GO:0008930">
    <property type="term" value="F:methylthioadenosine nucleosidase activity"/>
    <property type="evidence" value="ECO:0007669"/>
    <property type="project" value="InterPro"/>
</dbReference>
<dbReference type="OrthoDB" id="1737527at2759"/>